<gene>
    <name evidence="1" type="ORF">LOK49_LG08G01237</name>
</gene>
<dbReference type="Proteomes" id="UP001060215">
    <property type="component" value="Chromosome 9"/>
</dbReference>
<dbReference type="EMBL" id="CM045766">
    <property type="protein sequence ID" value="KAI8003385.1"/>
    <property type="molecule type" value="Genomic_DNA"/>
</dbReference>
<sequence length="164" mass="18207">MNVKGIESLDLSYTGFHLNEIPKWVTSSTIIYSLKLARCGIKIKLDDWKPVETYFYDYIDLSDNEISGSSAGLLNRTNYLVGFRASGNRIQFDMESVKFPNTLKNLDLSRNLVFGKLPKAISGLEKLNASNNHLCGPITRNKFPASAFSGNDCLYGSPLSPCKA</sequence>
<keyword evidence="2" id="KW-1185">Reference proteome</keyword>
<proteinExistence type="predicted"/>
<comment type="caution">
    <text evidence="1">The sequence shown here is derived from an EMBL/GenBank/DDBJ whole genome shotgun (WGS) entry which is preliminary data.</text>
</comment>
<evidence type="ECO:0000313" key="2">
    <source>
        <dbReference type="Proteomes" id="UP001060215"/>
    </source>
</evidence>
<protein>
    <submittedName>
        <fullName evidence="1">Leucine-rich repeat protein FLOR 1</fullName>
    </submittedName>
</protein>
<reference evidence="1 2" key="1">
    <citation type="journal article" date="2022" name="Plant J.">
        <title>Chromosome-level genome of Camellia lanceoleosa provides a valuable resource for understanding genome evolution and self-incompatibility.</title>
        <authorList>
            <person name="Gong W."/>
            <person name="Xiao S."/>
            <person name="Wang L."/>
            <person name="Liao Z."/>
            <person name="Chang Y."/>
            <person name="Mo W."/>
            <person name="Hu G."/>
            <person name="Li W."/>
            <person name="Zhao G."/>
            <person name="Zhu H."/>
            <person name="Hu X."/>
            <person name="Ji K."/>
            <person name="Xiang X."/>
            <person name="Song Q."/>
            <person name="Yuan D."/>
            <person name="Jin S."/>
            <person name="Zhang L."/>
        </authorList>
    </citation>
    <scope>NUCLEOTIDE SEQUENCE [LARGE SCALE GENOMIC DNA]</scope>
    <source>
        <strain evidence="1">SQ_2022a</strain>
    </source>
</reference>
<organism evidence="1 2">
    <name type="scientific">Camellia lanceoleosa</name>
    <dbReference type="NCBI Taxonomy" id="1840588"/>
    <lineage>
        <taxon>Eukaryota</taxon>
        <taxon>Viridiplantae</taxon>
        <taxon>Streptophyta</taxon>
        <taxon>Embryophyta</taxon>
        <taxon>Tracheophyta</taxon>
        <taxon>Spermatophyta</taxon>
        <taxon>Magnoliopsida</taxon>
        <taxon>eudicotyledons</taxon>
        <taxon>Gunneridae</taxon>
        <taxon>Pentapetalae</taxon>
        <taxon>asterids</taxon>
        <taxon>Ericales</taxon>
        <taxon>Theaceae</taxon>
        <taxon>Camellia</taxon>
    </lineage>
</organism>
<accession>A0ACC0GQH2</accession>
<name>A0ACC0GQH2_9ERIC</name>
<evidence type="ECO:0000313" key="1">
    <source>
        <dbReference type="EMBL" id="KAI8003385.1"/>
    </source>
</evidence>